<proteinExistence type="predicted"/>
<evidence type="ECO:0000313" key="1">
    <source>
        <dbReference type="EMBL" id="DAG04003.1"/>
    </source>
</evidence>
<accession>A0A8S5VBM0</accession>
<sequence length="107" mass="12575">MIYPEITDFQFRAMARERGYELRKHKEPIYILPCPICNTKRTRTWMTPRSDSESRWMYYRCCWECGFEGNLAKTKELSKISWNDAVQACLKNKGQNLIDGGNGNVKS</sequence>
<dbReference type="EMBL" id="BK016237">
    <property type="protein sequence ID" value="DAG04003.1"/>
    <property type="molecule type" value="Genomic_DNA"/>
</dbReference>
<protein>
    <submittedName>
        <fullName evidence="1">Lysyl-tRNA synthetase, archaeal and spirochete</fullName>
    </submittedName>
</protein>
<name>A0A8S5VBM0_9CAUD</name>
<organism evidence="1">
    <name type="scientific">Myoviridae sp. ctbEa13</name>
    <dbReference type="NCBI Taxonomy" id="2825136"/>
    <lineage>
        <taxon>Viruses</taxon>
        <taxon>Duplodnaviria</taxon>
        <taxon>Heunggongvirae</taxon>
        <taxon>Uroviricota</taxon>
        <taxon>Caudoviricetes</taxon>
    </lineage>
</organism>
<reference evidence="1" key="1">
    <citation type="journal article" date="2021" name="Proc. Natl. Acad. Sci. U.S.A.">
        <title>A Catalog of Tens of Thousands of Viruses from Human Metagenomes Reveals Hidden Associations with Chronic Diseases.</title>
        <authorList>
            <person name="Tisza M.J."/>
            <person name="Buck C.B."/>
        </authorList>
    </citation>
    <scope>NUCLEOTIDE SEQUENCE</scope>
    <source>
        <strain evidence="1">CtbEa13</strain>
    </source>
</reference>